<name>A1ZKD1_MICM2</name>
<protein>
    <submittedName>
        <fullName evidence="1">Uncharacterized protein</fullName>
    </submittedName>
</protein>
<dbReference type="RefSeq" id="WP_002696766.1">
    <property type="nucleotide sequence ID" value="NZ_AAWS01000012.1"/>
</dbReference>
<comment type="caution">
    <text evidence="1">The sequence shown here is derived from an EMBL/GenBank/DDBJ whole genome shotgun (WGS) entry which is preliminary data.</text>
</comment>
<sequence>MIIYNRTYIEQHKNSHEFKSVKKAFDWFIKHTYPTLNAQQKKKLKKAKRAHKKGHKLSIKRMKKILQTYGEFEVVYRFKAPG</sequence>
<keyword evidence="2" id="KW-1185">Reference proteome</keyword>
<proteinExistence type="predicted"/>
<evidence type="ECO:0000313" key="2">
    <source>
        <dbReference type="Proteomes" id="UP000004095"/>
    </source>
</evidence>
<organism evidence="1 2">
    <name type="scientific">Microscilla marina ATCC 23134</name>
    <dbReference type="NCBI Taxonomy" id="313606"/>
    <lineage>
        <taxon>Bacteria</taxon>
        <taxon>Pseudomonadati</taxon>
        <taxon>Bacteroidota</taxon>
        <taxon>Cytophagia</taxon>
        <taxon>Cytophagales</taxon>
        <taxon>Microscillaceae</taxon>
        <taxon>Microscilla</taxon>
    </lineage>
</organism>
<evidence type="ECO:0000313" key="1">
    <source>
        <dbReference type="EMBL" id="EAY29157.1"/>
    </source>
</evidence>
<dbReference type="EMBL" id="AAWS01000012">
    <property type="protein sequence ID" value="EAY29157.1"/>
    <property type="molecule type" value="Genomic_DNA"/>
</dbReference>
<accession>A1ZKD1</accession>
<gene>
    <name evidence="1" type="ORF">M23134_02348</name>
</gene>
<dbReference type="Proteomes" id="UP000004095">
    <property type="component" value="Unassembled WGS sequence"/>
</dbReference>
<dbReference type="AlphaFoldDB" id="A1ZKD1"/>
<reference evidence="1 2" key="1">
    <citation type="submission" date="2007-01" db="EMBL/GenBank/DDBJ databases">
        <authorList>
            <person name="Haygood M."/>
            <person name="Podell S."/>
            <person name="Anderson C."/>
            <person name="Hopkinson B."/>
            <person name="Roe K."/>
            <person name="Barbeau K."/>
            <person name="Gaasterland T."/>
            <person name="Ferriera S."/>
            <person name="Johnson J."/>
            <person name="Kravitz S."/>
            <person name="Beeson K."/>
            <person name="Sutton G."/>
            <person name="Rogers Y.-H."/>
            <person name="Friedman R."/>
            <person name="Frazier M."/>
            <person name="Venter J.C."/>
        </authorList>
    </citation>
    <scope>NUCLEOTIDE SEQUENCE [LARGE SCALE GENOMIC DNA]</scope>
    <source>
        <strain evidence="1 2">ATCC 23134</strain>
    </source>
</reference>